<comment type="caution">
    <text evidence="3">The sequence shown here is derived from an EMBL/GenBank/DDBJ whole genome shotgun (WGS) entry which is preliminary data.</text>
</comment>
<dbReference type="PANTHER" id="PTHR35311:SF1">
    <property type="entry name" value="PROTEIN EMBRYO DEFECTIVE 1674"/>
    <property type="match status" value="1"/>
</dbReference>
<dbReference type="InterPro" id="IPR053090">
    <property type="entry name" value="Centromere_KNL-2_homolog"/>
</dbReference>
<feature type="domain" description="SANTA" evidence="2">
    <location>
        <begin position="37"/>
        <end position="124"/>
    </location>
</feature>
<evidence type="ECO:0000256" key="1">
    <source>
        <dbReference type="SAM" id="MobiDB-lite"/>
    </source>
</evidence>
<sequence length="293" mass="32098">MGERTSRSRNSKDAFSPLSPSNRKAIISASCLSLKSVLLHDWWLVKAEDKGIAVAGFASRDKGGPRAFTSAPICRRIDATTLETSDGITIQISGFINRSQTHQNGFPFTVCNSFLLGFPYRWKECVSQCCGEESSKSSGTDASTFLPLTLDNLPATRLRDHVMCFPEDSENFICDILGKLRDNAFQYASVAGNSNLANECPNSEIEETLRNHKKVKTDQMHIDDDDRILEARDVVTKVNQSKGVVTRSMSRSRNLRSNIEGETSAQLSTSAAKKNESAGVVCALHASSTQVLP</sequence>
<name>A0ABQ9NBF3_HEVBR</name>
<evidence type="ECO:0000259" key="2">
    <source>
        <dbReference type="Pfam" id="PF09133"/>
    </source>
</evidence>
<dbReference type="Pfam" id="PF09133">
    <property type="entry name" value="SANTA"/>
    <property type="match status" value="1"/>
</dbReference>
<dbReference type="Proteomes" id="UP001174677">
    <property type="component" value="Chromosome 1"/>
</dbReference>
<dbReference type="PANTHER" id="PTHR35311">
    <property type="entry name" value="KINETOCHORE-ASSOCIATED PROTEIN KNL-2 HOMOLOG"/>
    <property type="match status" value="1"/>
</dbReference>
<accession>A0ABQ9NBF3</accession>
<evidence type="ECO:0000313" key="4">
    <source>
        <dbReference type="Proteomes" id="UP001174677"/>
    </source>
</evidence>
<dbReference type="InterPro" id="IPR015216">
    <property type="entry name" value="SANTA"/>
</dbReference>
<reference evidence="3" key="1">
    <citation type="journal article" date="2023" name="Plant Biotechnol. J.">
        <title>Chromosome-level wild Hevea brasiliensis genome provides new tools for genomic-assisted breeding and valuable loci to elevate rubber yield.</title>
        <authorList>
            <person name="Cheng H."/>
            <person name="Song X."/>
            <person name="Hu Y."/>
            <person name="Wu T."/>
            <person name="Yang Q."/>
            <person name="An Z."/>
            <person name="Feng S."/>
            <person name="Deng Z."/>
            <person name="Wu W."/>
            <person name="Zeng X."/>
            <person name="Tu M."/>
            <person name="Wang X."/>
            <person name="Huang H."/>
        </authorList>
    </citation>
    <scope>NUCLEOTIDE SEQUENCE</scope>
    <source>
        <strain evidence="3">MT/VB/25A 57/8</strain>
    </source>
</reference>
<evidence type="ECO:0000313" key="3">
    <source>
        <dbReference type="EMBL" id="KAJ9189270.1"/>
    </source>
</evidence>
<feature type="compositionally biased region" description="Basic and acidic residues" evidence="1">
    <location>
        <begin position="1"/>
        <end position="12"/>
    </location>
</feature>
<proteinExistence type="predicted"/>
<gene>
    <name evidence="3" type="ORF">P3X46_000585</name>
</gene>
<feature type="region of interest" description="Disordered" evidence="1">
    <location>
        <begin position="1"/>
        <end position="20"/>
    </location>
</feature>
<organism evidence="3 4">
    <name type="scientific">Hevea brasiliensis</name>
    <name type="common">Para rubber tree</name>
    <name type="synonym">Siphonia brasiliensis</name>
    <dbReference type="NCBI Taxonomy" id="3981"/>
    <lineage>
        <taxon>Eukaryota</taxon>
        <taxon>Viridiplantae</taxon>
        <taxon>Streptophyta</taxon>
        <taxon>Embryophyta</taxon>
        <taxon>Tracheophyta</taxon>
        <taxon>Spermatophyta</taxon>
        <taxon>Magnoliopsida</taxon>
        <taxon>eudicotyledons</taxon>
        <taxon>Gunneridae</taxon>
        <taxon>Pentapetalae</taxon>
        <taxon>rosids</taxon>
        <taxon>fabids</taxon>
        <taxon>Malpighiales</taxon>
        <taxon>Euphorbiaceae</taxon>
        <taxon>Crotonoideae</taxon>
        <taxon>Micrandreae</taxon>
        <taxon>Hevea</taxon>
    </lineage>
</organism>
<keyword evidence="4" id="KW-1185">Reference proteome</keyword>
<dbReference type="EMBL" id="JARPOI010000001">
    <property type="protein sequence ID" value="KAJ9189270.1"/>
    <property type="molecule type" value="Genomic_DNA"/>
</dbReference>
<protein>
    <recommendedName>
        <fullName evidence="2">SANTA domain-containing protein</fullName>
    </recommendedName>
</protein>